<accession>A0ABX6M4K9</accession>
<sequence>MWKRAAKRKKIEVGAMFKDIRALGATDAARGRIATGEVQTQLAHTSSQTTDIYIKEAIPDVSEIVMDLPWADEAK</sequence>
<protein>
    <recommendedName>
        <fullName evidence="4">Tyrosine-type recombinase/integrase</fullName>
    </recommendedName>
</protein>
<dbReference type="InterPro" id="IPR013762">
    <property type="entry name" value="Integrase-like_cat_sf"/>
</dbReference>
<dbReference type="Proteomes" id="UP000503117">
    <property type="component" value="Chromosome"/>
</dbReference>
<organism evidence="2 3">
    <name type="scientific">Duganella dendranthematis</name>
    <dbReference type="NCBI Taxonomy" id="2728021"/>
    <lineage>
        <taxon>Bacteria</taxon>
        <taxon>Pseudomonadati</taxon>
        <taxon>Pseudomonadota</taxon>
        <taxon>Betaproteobacteria</taxon>
        <taxon>Burkholderiales</taxon>
        <taxon>Oxalobacteraceae</taxon>
        <taxon>Telluria group</taxon>
        <taxon>Duganella</taxon>
    </lineage>
</organism>
<keyword evidence="3" id="KW-1185">Reference proteome</keyword>
<keyword evidence="1" id="KW-0233">DNA recombination</keyword>
<dbReference type="RefSeq" id="WP_169110623.1">
    <property type="nucleotide sequence ID" value="NZ_CP051684.1"/>
</dbReference>
<gene>
    <name evidence="2" type="ORF">HH213_02770</name>
</gene>
<dbReference type="EMBL" id="CP051684">
    <property type="protein sequence ID" value="QJD89133.1"/>
    <property type="molecule type" value="Genomic_DNA"/>
</dbReference>
<dbReference type="Gene3D" id="1.10.443.10">
    <property type="entry name" value="Intergrase catalytic core"/>
    <property type="match status" value="1"/>
</dbReference>
<dbReference type="SUPFAM" id="SSF56349">
    <property type="entry name" value="DNA breaking-rejoining enzymes"/>
    <property type="match status" value="1"/>
</dbReference>
<reference evidence="2 3" key="1">
    <citation type="submission" date="2020-04" db="EMBL/GenBank/DDBJ databases">
        <title>Genome sequencing of novel species.</title>
        <authorList>
            <person name="Heo J."/>
            <person name="Kim S.-J."/>
            <person name="Kim J.-S."/>
            <person name="Hong S.-B."/>
            <person name="Kwon S.-W."/>
        </authorList>
    </citation>
    <scope>NUCLEOTIDE SEQUENCE [LARGE SCALE GENOMIC DNA]</scope>
    <source>
        <strain evidence="2 3">AF9R3</strain>
    </source>
</reference>
<evidence type="ECO:0000313" key="3">
    <source>
        <dbReference type="Proteomes" id="UP000503117"/>
    </source>
</evidence>
<proteinExistence type="predicted"/>
<name>A0ABX6M4K9_9BURK</name>
<evidence type="ECO:0000256" key="1">
    <source>
        <dbReference type="ARBA" id="ARBA00023172"/>
    </source>
</evidence>
<dbReference type="InterPro" id="IPR011010">
    <property type="entry name" value="DNA_brk_join_enz"/>
</dbReference>
<evidence type="ECO:0008006" key="4">
    <source>
        <dbReference type="Google" id="ProtNLM"/>
    </source>
</evidence>
<evidence type="ECO:0000313" key="2">
    <source>
        <dbReference type="EMBL" id="QJD89133.1"/>
    </source>
</evidence>